<accession>A0ABR8K0R4</accession>
<proteinExistence type="predicted"/>
<keyword evidence="2" id="KW-1185">Reference proteome</keyword>
<organism evidence="1 2">
    <name type="scientific">Nostoc paludosum FACHB-159</name>
    <dbReference type="NCBI Taxonomy" id="2692908"/>
    <lineage>
        <taxon>Bacteria</taxon>
        <taxon>Bacillati</taxon>
        <taxon>Cyanobacteriota</taxon>
        <taxon>Cyanophyceae</taxon>
        <taxon>Nostocales</taxon>
        <taxon>Nostocaceae</taxon>
        <taxon>Nostoc</taxon>
    </lineage>
</organism>
<reference evidence="1 2" key="1">
    <citation type="journal article" date="2020" name="ISME J.">
        <title>Comparative genomics reveals insights into cyanobacterial evolution and habitat adaptation.</title>
        <authorList>
            <person name="Chen M.Y."/>
            <person name="Teng W.K."/>
            <person name="Zhao L."/>
            <person name="Hu C.X."/>
            <person name="Zhou Y.K."/>
            <person name="Han B.P."/>
            <person name="Song L.R."/>
            <person name="Shu W.S."/>
        </authorList>
    </citation>
    <scope>NUCLEOTIDE SEQUENCE [LARGE SCALE GENOMIC DNA]</scope>
    <source>
        <strain evidence="1 2">FACHB-159</strain>
    </source>
</reference>
<dbReference type="Proteomes" id="UP000637383">
    <property type="component" value="Unassembled WGS sequence"/>
</dbReference>
<evidence type="ECO:0000313" key="1">
    <source>
        <dbReference type="EMBL" id="MBD2733018.1"/>
    </source>
</evidence>
<comment type="caution">
    <text evidence="1">The sequence shown here is derived from an EMBL/GenBank/DDBJ whole genome shotgun (WGS) entry which is preliminary data.</text>
</comment>
<name>A0ABR8K0R4_9NOSO</name>
<gene>
    <name evidence="1" type="ORF">H6H03_03690</name>
</gene>
<evidence type="ECO:0000313" key="2">
    <source>
        <dbReference type="Proteomes" id="UP000637383"/>
    </source>
</evidence>
<dbReference type="RefSeq" id="WP_190953768.1">
    <property type="nucleotide sequence ID" value="NZ_JACJTU010000002.1"/>
</dbReference>
<dbReference type="EMBL" id="JACJTU010000002">
    <property type="protein sequence ID" value="MBD2733018.1"/>
    <property type="molecule type" value="Genomic_DNA"/>
</dbReference>
<protein>
    <submittedName>
        <fullName evidence="1">Uncharacterized protein</fullName>
    </submittedName>
</protein>
<sequence>MMFLMSCDRISKYIYHLGAIAINFQQKICVYFLTANEVVKYTNIRYIHVSMNW</sequence>